<dbReference type="EMBL" id="QMBP01000001">
    <property type="protein sequence ID" value="RAZ92416.1"/>
    <property type="molecule type" value="Genomic_DNA"/>
</dbReference>
<reference evidence="2" key="1">
    <citation type="submission" date="2018-06" db="EMBL/GenBank/DDBJ databases">
        <authorList>
            <person name="Helene L.C."/>
            <person name="Dall'Agnol R."/>
            <person name="Delamuta J.R."/>
            <person name="Hungria M."/>
        </authorList>
    </citation>
    <scope>NUCLEOTIDE SEQUENCE [LARGE SCALE GENOMIC DNA]</scope>
    <source>
        <strain evidence="2">AC99b</strain>
    </source>
</reference>
<gene>
    <name evidence="1" type="ORF">DPM33_00440</name>
</gene>
<protein>
    <submittedName>
        <fullName evidence="1">Uncharacterized protein</fullName>
    </submittedName>
</protein>
<name>A0A330HUR9_9HYPH</name>
<keyword evidence="2" id="KW-1185">Reference proteome</keyword>
<accession>A0A330HUR9</accession>
<dbReference type="AlphaFoldDB" id="A0A330HUR9"/>
<organism evidence="1 2">
    <name type="scientific">Mesorhizobium hawassense</name>
    <dbReference type="NCBI Taxonomy" id="1209954"/>
    <lineage>
        <taxon>Bacteria</taxon>
        <taxon>Pseudomonadati</taxon>
        <taxon>Pseudomonadota</taxon>
        <taxon>Alphaproteobacteria</taxon>
        <taxon>Hyphomicrobiales</taxon>
        <taxon>Phyllobacteriaceae</taxon>
        <taxon>Mesorhizobium</taxon>
    </lineage>
</organism>
<evidence type="ECO:0000313" key="2">
    <source>
        <dbReference type="Proteomes" id="UP000251558"/>
    </source>
</evidence>
<dbReference type="Proteomes" id="UP000251558">
    <property type="component" value="Unassembled WGS sequence"/>
</dbReference>
<proteinExistence type="predicted"/>
<evidence type="ECO:0000313" key="1">
    <source>
        <dbReference type="EMBL" id="RAZ92416.1"/>
    </source>
</evidence>
<reference evidence="1 2" key="2">
    <citation type="submission" date="2018-07" db="EMBL/GenBank/DDBJ databases">
        <title>Diversity of Mesorhizobium strains in Brazil.</title>
        <authorList>
            <person name="Helene L.C.F."/>
            <person name="Dall'Agnol R."/>
            <person name="Delamuta J.R.M."/>
            <person name="Hungria M."/>
        </authorList>
    </citation>
    <scope>NUCLEOTIDE SEQUENCE [LARGE SCALE GENOMIC DNA]</scope>
    <source>
        <strain evidence="1 2">AC99b</strain>
    </source>
</reference>
<sequence length="70" mass="7539">MPMQADATAPRLDRQALPKAVKEAYLNSIAKHSGRELCGSLVPAWRAALAVVAKSCYRGLTVLFLLVSGR</sequence>
<comment type="caution">
    <text evidence="1">The sequence shown here is derived from an EMBL/GenBank/DDBJ whole genome shotgun (WGS) entry which is preliminary data.</text>
</comment>